<dbReference type="EMBL" id="CAFBPW010000001">
    <property type="protein sequence ID" value="CAB5022446.1"/>
    <property type="molecule type" value="Genomic_DNA"/>
</dbReference>
<name>A0A6J7R0M1_9ZZZZ</name>
<dbReference type="AlphaFoldDB" id="A0A6J7R0M1"/>
<proteinExistence type="predicted"/>
<evidence type="ECO:0000313" key="3">
    <source>
        <dbReference type="EMBL" id="CAB4802248.1"/>
    </source>
</evidence>
<dbReference type="EMBL" id="CAFBQW010000003">
    <property type="protein sequence ID" value="CAB5059398.1"/>
    <property type="molecule type" value="Genomic_DNA"/>
</dbReference>
<gene>
    <name evidence="2" type="ORF">UFOPK2582_01509</name>
    <name evidence="3" type="ORF">UFOPK3046_00632</name>
    <name evidence="4" type="ORF">UFOPK3914_01231</name>
    <name evidence="5" type="ORF">UFOPK4173_00003</name>
    <name evidence="6" type="ORF">UFOPK4354_00052</name>
</gene>
<dbReference type="EMBL" id="CAEZXS010000229">
    <property type="protein sequence ID" value="CAB4712760.1"/>
    <property type="molecule type" value="Genomic_DNA"/>
</dbReference>
<reference evidence="5" key="1">
    <citation type="submission" date="2020-05" db="EMBL/GenBank/DDBJ databases">
        <authorList>
            <person name="Chiriac C."/>
            <person name="Salcher M."/>
            <person name="Ghai R."/>
            <person name="Kavagutti S V."/>
        </authorList>
    </citation>
    <scope>NUCLEOTIDE SEQUENCE</scope>
</reference>
<organism evidence="5">
    <name type="scientific">freshwater metagenome</name>
    <dbReference type="NCBI Taxonomy" id="449393"/>
    <lineage>
        <taxon>unclassified sequences</taxon>
        <taxon>metagenomes</taxon>
        <taxon>ecological metagenomes</taxon>
    </lineage>
</organism>
<evidence type="ECO:0000313" key="4">
    <source>
        <dbReference type="EMBL" id="CAB4984695.1"/>
    </source>
</evidence>
<evidence type="ECO:0000313" key="5">
    <source>
        <dbReference type="EMBL" id="CAB5022446.1"/>
    </source>
</evidence>
<evidence type="ECO:0000313" key="6">
    <source>
        <dbReference type="EMBL" id="CAB5059398.1"/>
    </source>
</evidence>
<accession>A0A6J7R0M1</accession>
<evidence type="ECO:0000256" key="1">
    <source>
        <dbReference type="SAM" id="Phobius"/>
    </source>
</evidence>
<sequence length="178" mass="16858">MMKSPPSSSTKVLAALCSLAAVLVLSVGTASAAYNVPATVTANTSTPAAGGPITLTAQGFGPGTTVQFSVESTPQALGSAVANSSGVATLTTTLPANLPAGAHTIRAVGTDASGAPLNVTTTITVAAAGATTTTTAAASPTGLAATGSSSAGLVRIGVVIAVLGGLLLLAGKRRTESV</sequence>
<dbReference type="EMBL" id="CAFBOG010000113">
    <property type="protein sequence ID" value="CAB4984695.1"/>
    <property type="molecule type" value="Genomic_DNA"/>
</dbReference>
<keyword evidence="1" id="KW-0812">Transmembrane</keyword>
<feature type="transmembrane region" description="Helical" evidence="1">
    <location>
        <begin position="152"/>
        <end position="170"/>
    </location>
</feature>
<keyword evidence="1" id="KW-0472">Membrane</keyword>
<evidence type="ECO:0000313" key="2">
    <source>
        <dbReference type="EMBL" id="CAB4712760.1"/>
    </source>
</evidence>
<dbReference type="EMBL" id="CAFAAQ010000040">
    <property type="protein sequence ID" value="CAB4802248.1"/>
    <property type="molecule type" value="Genomic_DNA"/>
</dbReference>
<keyword evidence="1" id="KW-1133">Transmembrane helix</keyword>
<protein>
    <submittedName>
        <fullName evidence="5">Unannotated protein</fullName>
    </submittedName>
</protein>